<dbReference type="Proteomes" id="UP000283087">
    <property type="component" value="Unassembled WGS sequence"/>
</dbReference>
<evidence type="ECO:0000256" key="1">
    <source>
        <dbReference type="SAM" id="SignalP"/>
    </source>
</evidence>
<dbReference type="Pfam" id="PF11736">
    <property type="entry name" value="DUF3299"/>
    <property type="match status" value="1"/>
</dbReference>
<evidence type="ECO:0000313" key="2">
    <source>
        <dbReference type="EMBL" id="RTE64517.1"/>
    </source>
</evidence>
<protein>
    <submittedName>
        <fullName evidence="2">DUF3299 domain-containing protein</fullName>
    </submittedName>
</protein>
<feature type="signal peptide" evidence="1">
    <location>
        <begin position="1"/>
        <end position="24"/>
    </location>
</feature>
<accession>A0A430KM12</accession>
<dbReference type="RefSeq" id="WP_126159853.1">
    <property type="nucleotide sequence ID" value="NZ_RQXW01000021.1"/>
</dbReference>
<dbReference type="InterPro" id="IPR021727">
    <property type="entry name" value="DUF3299"/>
</dbReference>
<proteinExistence type="predicted"/>
<dbReference type="Gene3D" id="2.40.50.870">
    <property type="entry name" value="Protein of unknown function (DUF3299)"/>
    <property type="match status" value="1"/>
</dbReference>
<name>A0A430KM12_9GAMM</name>
<reference evidence="2 3" key="1">
    <citation type="submission" date="2018-11" db="EMBL/GenBank/DDBJ databases">
        <title>The draft genome sequence of Amphritea opalescens ANRC-JH13T.</title>
        <authorList>
            <person name="Fang Z."/>
            <person name="Zhang Y."/>
            <person name="Han X."/>
        </authorList>
    </citation>
    <scope>NUCLEOTIDE SEQUENCE [LARGE SCALE GENOMIC DNA]</scope>
    <source>
        <strain evidence="2 3">ANRC-JH13</strain>
    </source>
</reference>
<dbReference type="OrthoDB" id="9784998at2"/>
<sequence length="181" mass="20165">MKRFMFFVTRLTFTLMLSVGVLQAATINGKTVENMEWDSLMPADYSFEAIFDTTQFGSLDDYDPLAEIKLKAMMEALSSAPVVPEVDGKMIRIPGFVVPLVEEGMAVTEFFLVPYFGACIHVPPPPSNQMIHVTFEPGTDVENLYDAIWVSGEIKVATVAHELGTSGYTMEAYKIEPYTEE</sequence>
<evidence type="ECO:0000313" key="3">
    <source>
        <dbReference type="Proteomes" id="UP000283087"/>
    </source>
</evidence>
<keyword evidence="1" id="KW-0732">Signal</keyword>
<dbReference type="EMBL" id="RQXW01000021">
    <property type="protein sequence ID" value="RTE64517.1"/>
    <property type="molecule type" value="Genomic_DNA"/>
</dbReference>
<feature type="chain" id="PRO_5019330421" evidence="1">
    <location>
        <begin position="25"/>
        <end position="181"/>
    </location>
</feature>
<gene>
    <name evidence="2" type="ORF">EH243_16995</name>
</gene>
<organism evidence="2 3">
    <name type="scientific">Amphritea opalescens</name>
    <dbReference type="NCBI Taxonomy" id="2490544"/>
    <lineage>
        <taxon>Bacteria</taxon>
        <taxon>Pseudomonadati</taxon>
        <taxon>Pseudomonadota</taxon>
        <taxon>Gammaproteobacteria</taxon>
        <taxon>Oceanospirillales</taxon>
        <taxon>Oceanospirillaceae</taxon>
        <taxon>Amphritea</taxon>
    </lineage>
</organism>
<comment type="caution">
    <text evidence="2">The sequence shown here is derived from an EMBL/GenBank/DDBJ whole genome shotgun (WGS) entry which is preliminary data.</text>
</comment>
<keyword evidence="3" id="KW-1185">Reference proteome</keyword>
<dbReference type="AlphaFoldDB" id="A0A430KM12"/>